<organism evidence="1 2">
    <name type="scientific">Lactococcus lactis</name>
    <dbReference type="NCBI Taxonomy" id="1358"/>
    <lineage>
        <taxon>Bacteria</taxon>
        <taxon>Bacillati</taxon>
        <taxon>Bacillota</taxon>
        <taxon>Bacilli</taxon>
        <taxon>Lactobacillales</taxon>
        <taxon>Streptococcaceae</taxon>
        <taxon>Lactococcus</taxon>
    </lineage>
</organism>
<proteinExistence type="predicted"/>
<protein>
    <submittedName>
        <fullName evidence="1">Uncharacterized protein</fullName>
    </submittedName>
</protein>
<accession>A0AAW8UGC6</accession>
<evidence type="ECO:0000313" key="1">
    <source>
        <dbReference type="EMBL" id="MDT2946393.1"/>
    </source>
</evidence>
<dbReference type="AlphaFoldDB" id="A0AAW8UGC6"/>
<evidence type="ECO:0000313" key="2">
    <source>
        <dbReference type="Proteomes" id="UP001250218"/>
    </source>
</evidence>
<name>A0AAW8UGC6_9LACT</name>
<dbReference type="EMBL" id="JARQDL010000009">
    <property type="protein sequence ID" value="MDT2946393.1"/>
    <property type="molecule type" value="Genomic_DNA"/>
</dbReference>
<gene>
    <name evidence="1" type="ORF">P7I04_10175</name>
</gene>
<reference evidence="1" key="1">
    <citation type="submission" date="2023-03" db="EMBL/GenBank/DDBJ databases">
        <authorList>
            <person name="Shen W."/>
            <person name="Cai J."/>
        </authorList>
    </citation>
    <scope>NUCLEOTIDE SEQUENCE</scope>
    <source>
        <strain evidence="1">Y37</strain>
    </source>
</reference>
<dbReference type="RefSeq" id="WP_227149774.1">
    <property type="nucleotide sequence ID" value="NZ_JAJCGA010000005.1"/>
</dbReference>
<dbReference type="Proteomes" id="UP001250218">
    <property type="component" value="Unassembled WGS sequence"/>
</dbReference>
<comment type="caution">
    <text evidence="1">The sequence shown here is derived from an EMBL/GenBank/DDBJ whole genome shotgun (WGS) entry which is preliminary data.</text>
</comment>
<sequence>MINEGYNEIAETFKNLPEMKNRTTLFDESQKVDIDFVNYIKKATQKIKLQSKDWNFEHPLDSGNSIRDANDRLFDFTRLRSIDNLSEIWIVQEVLEPFPFMLEPTGANAVLSEEILSKILDKKLHFDFQSLCIWSGKEVEVWKNGESNEY</sequence>